<dbReference type="Proteomes" id="UP000177913">
    <property type="component" value="Unassembled WGS sequence"/>
</dbReference>
<dbReference type="PANTHER" id="PTHR10584">
    <property type="entry name" value="SUGAR KINASE"/>
    <property type="match status" value="1"/>
</dbReference>
<accession>A0A1F7H2V8</accession>
<organism evidence="6 7">
    <name type="scientific">Candidatus Roizmanbacteria bacterium RIFCSPHIGHO2_02_FULL_38_11</name>
    <dbReference type="NCBI Taxonomy" id="1802039"/>
    <lineage>
        <taxon>Bacteria</taxon>
        <taxon>Candidatus Roizmaniibacteriota</taxon>
    </lineage>
</organism>
<dbReference type="InterPro" id="IPR011611">
    <property type="entry name" value="PfkB_dom"/>
</dbReference>
<evidence type="ECO:0000256" key="4">
    <source>
        <dbReference type="RuleBase" id="RU003704"/>
    </source>
</evidence>
<keyword evidence="3 4" id="KW-0418">Kinase</keyword>
<evidence type="ECO:0000256" key="2">
    <source>
        <dbReference type="ARBA" id="ARBA00022679"/>
    </source>
</evidence>
<dbReference type="PROSITE" id="PS00584">
    <property type="entry name" value="PFKB_KINASES_2"/>
    <property type="match status" value="1"/>
</dbReference>
<dbReference type="InterPro" id="IPR002139">
    <property type="entry name" value="Ribo/fructo_kinase"/>
</dbReference>
<reference evidence="6 7" key="1">
    <citation type="journal article" date="2016" name="Nat. Commun.">
        <title>Thousands of microbial genomes shed light on interconnected biogeochemical processes in an aquifer system.</title>
        <authorList>
            <person name="Anantharaman K."/>
            <person name="Brown C.T."/>
            <person name="Hug L.A."/>
            <person name="Sharon I."/>
            <person name="Castelle C.J."/>
            <person name="Probst A.J."/>
            <person name="Thomas B.C."/>
            <person name="Singh A."/>
            <person name="Wilkins M.J."/>
            <person name="Karaoz U."/>
            <person name="Brodie E.L."/>
            <person name="Williams K.H."/>
            <person name="Hubbard S.S."/>
            <person name="Banfield J.F."/>
        </authorList>
    </citation>
    <scope>NUCLEOTIDE SEQUENCE [LARGE SCALE GENOMIC DNA]</scope>
</reference>
<dbReference type="SUPFAM" id="SSF53613">
    <property type="entry name" value="Ribokinase-like"/>
    <property type="match status" value="1"/>
</dbReference>
<dbReference type="InterPro" id="IPR029056">
    <property type="entry name" value="Ribokinase-like"/>
</dbReference>
<dbReference type="Gene3D" id="3.40.1190.20">
    <property type="match status" value="1"/>
</dbReference>
<protein>
    <recommendedName>
        <fullName evidence="5">Carbohydrate kinase PfkB domain-containing protein</fullName>
    </recommendedName>
</protein>
<evidence type="ECO:0000256" key="1">
    <source>
        <dbReference type="ARBA" id="ARBA00010688"/>
    </source>
</evidence>
<evidence type="ECO:0000256" key="3">
    <source>
        <dbReference type="ARBA" id="ARBA00022777"/>
    </source>
</evidence>
<evidence type="ECO:0000313" key="6">
    <source>
        <dbReference type="EMBL" id="OGK25707.1"/>
    </source>
</evidence>
<dbReference type="PANTHER" id="PTHR10584:SF166">
    <property type="entry name" value="RIBOKINASE"/>
    <property type="match status" value="1"/>
</dbReference>
<dbReference type="PRINTS" id="PR00990">
    <property type="entry name" value="RIBOKINASE"/>
</dbReference>
<dbReference type="GO" id="GO:0006796">
    <property type="term" value="P:phosphate-containing compound metabolic process"/>
    <property type="evidence" value="ECO:0007669"/>
    <property type="project" value="UniProtKB-ARBA"/>
</dbReference>
<dbReference type="AlphaFoldDB" id="A0A1F7H2V8"/>
<dbReference type="EMBL" id="MFZO01000004">
    <property type="protein sequence ID" value="OGK25707.1"/>
    <property type="molecule type" value="Genomic_DNA"/>
</dbReference>
<comment type="caution">
    <text evidence="6">The sequence shown here is derived from an EMBL/GenBank/DDBJ whole genome shotgun (WGS) entry which is preliminary data.</text>
</comment>
<gene>
    <name evidence="6" type="ORF">A3C25_04955</name>
</gene>
<sequence length="303" mass="33613">MFDLISIGNISIDLFFRGDSLTFKDNRFQLAVGGKYFANQFHTSIGGGGANVAVGAAKYNLKTAVLGAIGNNPFKKMVVQMLQAHNVSTDLCPIEDDYFNLSCILLTDKGERSIIHYSTPHRNILRKAISIKHLIETEILYLGNLPDVSLTERELALSMCRKNNILTVVNLGVDDCRRPKNQLESFLKKVDVLIVNGHEFAELVKAQYQDIHFKENVVEWYVPHLKDKIIIITEGKNGSFGYAAGKVYHQKAIEVKKIVDTTGAGDAYTAGFIAEYFKMADIEKAMEGGTIYASKILTKVGAN</sequence>
<dbReference type="Pfam" id="PF00294">
    <property type="entry name" value="PfkB"/>
    <property type="match status" value="1"/>
</dbReference>
<proteinExistence type="inferred from homology"/>
<keyword evidence="2 4" id="KW-0808">Transferase</keyword>
<evidence type="ECO:0000313" key="7">
    <source>
        <dbReference type="Proteomes" id="UP000177913"/>
    </source>
</evidence>
<comment type="similarity">
    <text evidence="1 4">Belongs to the carbohydrate kinase PfkB family.</text>
</comment>
<evidence type="ECO:0000259" key="5">
    <source>
        <dbReference type="Pfam" id="PF00294"/>
    </source>
</evidence>
<feature type="domain" description="Carbohydrate kinase PfkB" evidence="5">
    <location>
        <begin position="5"/>
        <end position="302"/>
    </location>
</feature>
<dbReference type="InterPro" id="IPR002173">
    <property type="entry name" value="Carboh/pur_kinase_PfkB_CS"/>
</dbReference>
<dbReference type="GO" id="GO:0016301">
    <property type="term" value="F:kinase activity"/>
    <property type="evidence" value="ECO:0007669"/>
    <property type="project" value="UniProtKB-KW"/>
</dbReference>
<name>A0A1F7H2V8_9BACT</name>